<reference evidence="4 5" key="1">
    <citation type="submission" date="2020-02" db="EMBL/GenBank/DDBJ databases">
        <title>Shewanella WXL01 sp. nov., a marine bacterium isolated from green algae in Luhuitou Fringing Reef (Northern South China Sea).</title>
        <authorList>
            <person name="Wang X."/>
        </authorList>
    </citation>
    <scope>NUCLEOTIDE SEQUENCE [LARGE SCALE GENOMIC DNA]</scope>
    <source>
        <strain evidence="4 5">MCCC 1A01895</strain>
    </source>
</reference>
<dbReference type="HAMAP" id="MF_00108">
    <property type="entry name" value="IspD"/>
    <property type="match status" value="1"/>
</dbReference>
<dbReference type="InterPro" id="IPR050088">
    <property type="entry name" value="IspD/TarI_cytidylyltransf_bact"/>
</dbReference>
<dbReference type="InterPro" id="IPR034683">
    <property type="entry name" value="IspD/TarI"/>
</dbReference>
<comment type="similarity">
    <text evidence="3">Belongs to the IspD/TarI cytidylyltransferase family. IspD subfamily.</text>
</comment>
<dbReference type="NCBIfam" id="TIGR00453">
    <property type="entry name" value="ispD"/>
    <property type="match status" value="1"/>
</dbReference>
<dbReference type="Gene3D" id="3.90.550.10">
    <property type="entry name" value="Spore Coat Polysaccharide Biosynthesis Protein SpsA, Chain A"/>
    <property type="match status" value="1"/>
</dbReference>
<accession>A0ABS5HXP7</accession>
<dbReference type="InterPro" id="IPR029044">
    <property type="entry name" value="Nucleotide-diphossugar_trans"/>
</dbReference>
<comment type="catalytic activity">
    <reaction evidence="3">
        <text>2-C-methyl-D-erythritol 4-phosphate + CTP + H(+) = 4-CDP-2-C-methyl-D-erythritol + diphosphate</text>
        <dbReference type="Rhea" id="RHEA:13429"/>
        <dbReference type="ChEBI" id="CHEBI:15378"/>
        <dbReference type="ChEBI" id="CHEBI:33019"/>
        <dbReference type="ChEBI" id="CHEBI:37563"/>
        <dbReference type="ChEBI" id="CHEBI:57823"/>
        <dbReference type="ChEBI" id="CHEBI:58262"/>
        <dbReference type="EC" id="2.7.7.60"/>
    </reaction>
</comment>
<keyword evidence="1 3" id="KW-0808">Transferase</keyword>
<dbReference type="CDD" id="cd02516">
    <property type="entry name" value="CDP-ME_synthetase"/>
    <property type="match status" value="1"/>
</dbReference>
<keyword evidence="5" id="KW-1185">Reference proteome</keyword>
<dbReference type="PANTHER" id="PTHR32125:SF4">
    <property type="entry name" value="2-C-METHYL-D-ERYTHRITOL 4-PHOSPHATE CYTIDYLYLTRANSFERASE, CHLOROPLASTIC"/>
    <property type="match status" value="1"/>
</dbReference>
<evidence type="ECO:0000256" key="2">
    <source>
        <dbReference type="ARBA" id="ARBA00022695"/>
    </source>
</evidence>
<dbReference type="SUPFAM" id="SSF53448">
    <property type="entry name" value="Nucleotide-diphospho-sugar transferases"/>
    <property type="match status" value="1"/>
</dbReference>
<feature type="site" description="Positions MEP for the nucleophilic attack" evidence="3">
    <location>
        <position position="153"/>
    </location>
</feature>
<dbReference type="InterPro" id="IPR001228">
    <property type="entry name" value="IspD"/>
</dbReference>
<feature type="site" description="Transition state stabilizer" evidence="3">
    <location>
        <position position="24"/>
    </location>
</feature>
<evidence type="ECO:0000256" key="1">
    <source>
        <dbReference type="ARBA" id="ARBA00022679"/>
    </source>
</evidence>
<dbReference type="PANTHER" id="PTHR32125">
    <property type="entry name" value="2-C-METHYL-D-ERYTHRITOL 4-PHOSPHATE CYTIDYLYLTRANSFERASE, CHLOROPLASTIC"/>
    <property type="match status" value="1"/>
</dbReference>
<gene>
    <name evidence="3 4" type="primary">ispD</name>
    <name evidence="4" type="ORF">G3R48_00760</name>
</gene>
<comment type="pathway">
    <text evidence="3">Isoprenoid biosynthesis; isopentenyl diphosphate biosynthesis via DXP pathway; isopentenyl diphosphate from 1-deoxy-D-xylulose 5-phosphate: step 2/6.</text>
</comment>
<dbReference type="Pfam" id="PF01128">
    <property type="entry name" value="IspD"/>
    <property type="match status" value="1"/>
</dbReference>
<comment type="function">
    <text evidence="3">Catalyzes the formation of 4-diphosphocytidyl-2-C-methyl-D-erythritol from CTP and 2-C-methyl-D-erythritol 4-phosphate (MEP).</text>
</comment>
<evidence type="ECO:0000256" key="3">
    <source>
        <dbReference type="HAMAP-Rule" id="MF_00108"/>
    </source>
</evidence>
<keyword evidence="3" id="KW-0414">Isoprene biosynthesis</keyword>
<dbReference type="GO" id="GO:0050518">
    <property type="term" value="F:2-C-methyl-D-erythritol 4-phosphate cytidylyltransferase activity"/>
    <property type="evidence" value="ECO:0007669"/>
    <property type="project" value="UniProtKB-EC"/>
</dbReference>
<dbReference type="Proteomes" id="UP000811844">
    <property type="component" value="Unassembled WGS sequence"/>
</dbReference>
<evidence type="ECO:0000313" key="4">
    <source>
        <dbReference type="EMBL" id="MBR9726525.1"/>
    </source>
</evidence>
<sequence>MKQDIIAIVPAAGIGSRMKADKPKQYLMLGNQPIIAHTLDCLLTHPKIQKVIVALHLKDDYFSQLKQAKHPKLLQVNGGDERADSVLAGLKLISGNQWALVHDAARPCLTHQDIDALIASQIQHPQGAILAMPVRDTMKRSDKHGNILATVERELLWHALTPQLFRADELKNNIEQAIAQGVVITDEASAMEWAGVTPGLINGRADNIKVTHPDDLALAALFLSHSIDK</sequence>
<dbReference type="EMBL" id="JAAIKR010000001">
    <property type="protein sequence ID" value="MBR9726525.1"/>
    <property type="molecule type" value="Genomic_DNA"/>
</dbReference>
<comment type="caution">
    <text evidence="4">The sequence shown here is derived from an EMBL/GenBank/DDBJ whole genome shotgun (WGS) entry which is preliminary data.</text>
</comment>
<dbReference type="RefSeq" id="WP_153661192.1">
    <property type="nucleotide sequence ID" value="NZ_JAAIKR010000001.1"/>
</dbReference>
<feature type="site" description="Transition state stabilizer" evidence="3">
    <location>
        <position position="17"/>
    </location>
</feature>
<organism evidence="4 5">
    <name type="scientific">Shewanella intestini</name>
    <dbReference type="NCBI Taxonomy" id="2017544"/>
    <lineage>
        <taxon>Bacteria</taxon>
        <taxon>Pseudomonadati</taxon>
        <taxon>Pseudomonadota</taxon>
        <taxon>Gammaproteobacteria</taxon>
        <taxon>Alteromonadales</taxon>
        <taxon>Shewanellaceae</taxon>
        <taxon>Shewanella</taxon>
    </lineage>
</organism>
<evidence type="ECO:0000313" key="5">
    <source>
        <dbReference type="Proteomes" id="UP000811844"/>
    </source>
</evidence>
<dbReference type="EC" id="2.7.7.60" evidence="3"/>
<protein>
    <recommendedName>
        <fullName evidence="3">2-C-methyl-D-erythritol 4-phosphate cytidylyltransferase</fullName>
        <ecNumber evidence="3">2.7.7.60</ecNumber>
    </recommendedName>
    <alternativeName>
        <fullName evidence="3">4-diphosphocytidyl-2C-methyl-D-erythritol synthase</fullName>
    </alternativeName>
    <alternativeName>
        <fullName evidence="3">MEP cytidylyltransferase</fullName>
        <shortName evidence="3">MCT</shortName>
    </alternativeName>
</protein>
<proteinExistence type="inferred from homology"/>
<keyword evidence="2 3" id="KW-0548">Nucleotidyltransferase</keyword>
<name>A0ABS5HXP7_9GAMM</name>
<feature type="site" description="Positions MEP for the nucleophilic attack" evidence="3">
    <location>
        <position position="209"/>
    </location>
</feature>